<evidence type="ECO:0000256" key="6">
    <source>
        <dbReference type="RuleBase" id="RU000481"/>
    </source>
</evidence>
<dbReference type="EMBL" id="LK932464">
    <property type="protein sequence ID" value="CDS82913.1"/>
    <property type="molecule type" value="Genomic_DNA"/>
</dbReference>
<dbReference type="GO" id="GO:0030170">
    <property type="term" value="F:pyridoxal phosphate binding"/>
    <property type="evidence" value="ECO:0007669"/>
    <property type="project" value="InterPro"/>
</dbReference>
<evidence type="ECO:0000256" key="2">
    <source>
        <dbReference type="ARBA" id="ARBA00007441"/>
    </source>
</evidence>
<proteinExistence type="inferred from homology"/>
<dbReference type="RefSeq" id="WP_021366035.1">
    <property type="nucleotide sequence ID" value="NZ_BBYB01000277.1"/>
</dbReference>
<dbReference type="InterPro" id="IPR004838">
    <property type="entry name" value="NHTrfase_class1_PyrdxlP-BS"/>
</dbReference>
<dbReference type="InterPro" id="IPR015422">
    <property type="entry name" value="PyrdxlP-dep_Trfase_small"/>
</dbReference>
<name>A0A069A0J4_CLODI</name>
<dbReference type="EC" id="2.6.1.-" evidence="6"/>
<comment type="cofactor">
    <cofactor evidence="1 6">
        <name>pyridoxal 5'-phosphate</name>
        <dbReference type="ChEBI" id="CHEBI:597326"/>
    </cofactor>
</comment>
<dbReference type="FunFam" id="3.40.640.10:FF:000033">
    <property type="entry name" value="Aspartate aminotransferase"/>
    <property type="match status" value="1"/>
</dbReference>
<keyword evidence="5" id="KW-0663">Pyridoxal phosphate</keyword>
<dbReference type="EMBL" id="LK933094">
    <property type="protein sequence ID" value="CDT30359.1"/>
    <property type="molecule type" value="Genomic_DNA"/>
</dbReference>
<dbReference type="InterPro" id="IPR015421">
    <property type="entry name" value="PyrdxlP-dep_Trfase_major"/>
</dbReference>
<dbReference type="GO" id="GO:0008483">
    <property type="term" value="F:transaminase activity"/>
    <property type="evidence" value="ECO:0007669"/>
    <property type="project" value="UniProtKB-KW"/>
</dbReference>
<dbReference type="PANTHER" id="PTHR46383:SF1">
    <property type="entry name" value="ASPARTATE AMINOTRANSFERASE"/>
    <property type="match status" value="1"/>
</dbReference>
<dbReference type="PROSITE" id="PS00105">
    <property type="entry name" value="AA_TRANSFER_CLASS_1"/>
    <property type="match status" value="1"/>
</dbReference>
<dbReference type="EMBL" id="LK932336">
    <property type="protein sequence ID" value="CDS82922.1"/>
    <property type="molecule type" value="Genomic_DNA"/>
</dbReference>
<feature type="domain" description="Aminotransferase class I/classII large" evidence="7">
    <location>
        <begin position="30"/>
        <end position="377"/>
    </location>
</feature>
<keyword evidence="3 6" id="KW-0032">Aminotransferase</keyword>
<keyword evidence="4 6" id="KW-0808">Transferase</keyword>
<dbReference type="InterPro" id="IPR015424">
    <property type="entry name" value="PyrdxlP-dep_Trfase"/>
</dbReference>
<reference evidence="8" key="1">
    <citation type="submission" date="2014-07" db="EMBL/GenBank/DDBJ databases">
        <authorList>
            <person name="Monot Marc"/>
        </authorList>
    </citation>
    <scope>NUCLEOTIDE SEQUENCE</scope>
    <source>
        <strain evidence="10">7032989</strain>
        <strain evidence="9">7032994</strain>
    </source>
</reference>
<dbReference type="PANTHER" id="PTHR46383">
    <property type="entry name" value="ASPARTATE AMINOTRANSFERASE"/>
    <property type="match status" value="1"/>
</dbReference>
<evidence type="ECO:0000313" key="8">
    <source>
        <dbReference type="EMBL" id="CDS82913.1"/>
    </source>
</evidence>
<dbReference type="Pfam" id="PF00155">
    <property type="entry name" value="Aminotran_1_2"/>
    <property type="match status" value="1"/>
</dbReference>
<organism evidence="8">
    <name type="scientific">Clostridioides difficile</name>
    <name type="common">Peptoclostridium difficile</name>
    <dbReference type="NCBI Taxonomy" id="1496"/>
    <lineage>
        <taxon>Bacteria</taxon>
        <taxon>Bacillati</taxon>
        <taxon>Bacillota</taxon>
        <taxon>Clostridia</taxon>
        <taxon>Peptostreptococcales</taxon>
        <taxon>Peptostreptococcaceae</taxon>
        <taxon>Clostridioides</taxon>
    </lineage>
</organism>
<dbReference type="Gene3D" id="3.40.640.10">
    <property type="entry name" value="Type I PLP-dependent aspartate aminotransferase-like (Major domain)"/>
    <property type="match status" value="1"/>
</dbReference>
<comment type="similarity">
    <text evidence="2 6">Belongs to the class-I pyridoxal-phosphate-dependent aminotransferase family.</text>
</comment>
<evidence type="ECO:0000259" key="7">
    <source>
        <dbReference type="Pfam" id="PF00155"/>
    </source>
</evidence>
<evidence type="ECO:0000256" key="3">
    <source>
        <dbReference type="ARBA" id="ARBA00022576"/>
    </source>
</evidence>
<accession>A0A069A0J4</accession>
<dbReference type="InterPro" id="IPR004839">
    <property type="entry name" value="Aminotransferase_I/II_large"/>
</dbReference>
<evidence type="ECO:0000313" key="9">
    <source>
        <dbReference type="EMBL" id="CDS82922.1"/>
    </source>
</evidence>
<evidence type="ECO:0000256" key="1">
    <source>
        <dbReference type="ARBA" id="ARBA00001933"/>
    </source>
</evidence>
<sequence>MLSKRLNFITPSYTIGISSKVKEIESNGVKVINLSIGEPDFNVPNNAKSYGIDSLNKDYTKYDLVPGLKILREEICKKLIEENNCNYSIDEIVVSSGAKNSITNTLLALTDEGDEVLLPKPYWVSYPEMIKLVNAVPVFIDTKKENGFKLTKEELEKSITDKTKILVINNPSNPTGSVYTKDELIEIVDVCIQNKIYILADEIYEKICYTGEFTSIASLSEEAKDITITINGFSKSAAMTGLRLGYTASNKTIAKAMSSIQGHLISHPSLTAQYIAYGALKDCSIDIDNMVKTYKSRRDLIKSKLDSIDNVGYVNPNGAFYIFIDLSKVSEKFEYKDSFSIEFCNQFLEEYNVAVVPGIAFGMDKYIRISYACSENTFLSGLDKLKEFVYKIMA</sequence>
<dbReference type="SUPFAM" id="SSF53383">
    <property type="entry name" value="PLP-dependent transferases"/>
    <property type="match status" value="1"/>
</dbReference>
<dbReference type="GO" id="GO:0006520">
    <property type="term" value="P:amino acid metabolic process"/>
    <property type="evidence" value="ECO:0007669"/>
    <property type="project" value="InterPro"/>
</dbReference>
<gene>
    <name evidence="8" type="primary">aspC</name>
    <name evidence="10" type="ORF">BN1095_420001</name>
    <name evidence="8" type="ORF">BN1096_150001</name>
    <name evidence="9" type="ORF">BN1097_130001</name>
</gene>
<dbReference type="CDD" id="cd00609">
    <property type="entry name" value="AAT_like"/>
    <property type="match status" value="1"/>
</dbReference>
<dbReference type="AlphaFoldDB" id="A0A069A0J4"/>
<evidence type="ECO:0000256" key="4">
    <source>
        <dbReference type="ARBA" id="ARBA00022679"/>
    </source>
</evidence>
<dbReference type="Gene3D" id="3.90.1150.10">
    <property type="entry name" value="Aspartate Aminotransferase, domain 1"/>
    <property type="match status" value="1"/>
</dbReference>
<evidence type="ECO:0000256" key="5">
    <source>
        <dbReference type="ARBA" id="ARBA00022898"/>
    </source>
</evidence>
<dbReference type="PRINTS" id="PR00753">
    <property type="entry name" value="ACCSYNTHASE"/>
</dbReference>
<protein>
    <recommendedName>
        <fullName evidence="6">Aminotransferase</fullName>
        <ecNumber evidence="6">2.6.1.-</ecNumber>
    </recommendedName>
</protein>
<evidence type="ECO:0000313" key="10">
    <source>
        <dbReference type="EMBL" id="CDT30359.1"/>
    </source>
</evidence>
<dbReference type="InterPro" id="IPR050596">
    <property type="entry name" value="AspAT/PAT-like"/>
</dbReference>